<feature type="region of interest" description="Disordered" evidence="1">
    <location>
        <begin position="36"/>
        <end position="78"/>
    </location>
</feature>
<gene>
    <name evidence="3" type="ORF">BC936DRAFT_145606</name>
</gene>
<organism evidence="3 4">
    <name type="scientific">Jimgerdemannia flammicorona</name>
    <dbReference type="NCBI Taxonomy" id="994334"/>
    <lineage>
        <taxon>Eukaryota</taxon>
        <taxon>Fungi</taxon>
        <taxon>Fungi incertae sedis</taxon>
        <taxon>Mucoromycota</taxon>
        <taxon>Mucoromycotina</taxon>
        <taxon>Endogonomycetes</taxon>
        <taxon>Endogonales</taxon>
        <taxon>Endogonaceae</taxon>
        <taxon>Jimgerdemannia</taxon>
    </lineage>
</organism>
<dbReference type="Proteomes" id="UP000268093">
    <property type="component" value="Unassembled WGS sequence"/>
</dbReference>
<keyword evidence="2" id="KW-0732">Signal</keyword>
<name>A0A433DNQ3_9FUNG</name>
<sequence>MRLQHYFRAATAVLSIFCLFLLTSAPHVVPRAPPLDTPSGTILPEPSPSPVLSPEDSSHVSPEVHTVDSVGNSSEDSVLPPQNYSCHSIGECIQCTDLERKTEHYCSKTTYIYISAMRKGENGGESEIFPVPGVCGGRYLQHRHLRLCREPSILAAAQARHGTVPTNGAANRHRCMIESRLKRASVARDRVHV</sequence>
<accession>A0A433DNQ3</accession>
<evidence type="ECO:0000313" key="4">
    <source>
        <dbReference type="Proteomes" id="UP000268093"/>
    </source>
</evidence>
<evidence type="ECO:0000313" key="3">
    <source>
        <dbReference type="EMBL" id="RUP52365.1"/>
    </source>
</evidence>
<feature type="signal peptide" evidence="2">
    <location>
        <begin position="1"/>
        <end position="25"/>
    </location>
</feature>
<proteinExistence type="predicted"/>
<evidence type="ECO:0000256" key="2">
    <source>
        <dbReference type="SAM" id="SignalP"/>
    </source>
</evidence>
<feature type="chain" id="PRO_5018990303" evidence="2">
    <location>
        <begin position="26"/>
        <end position="193"/>
    </location>
</feature>
<feature type="compositionally biased region" description="Polar residues" evidence="1">
    <location>
        <begin position="69"/>
        <end position="78"/>
    </location>
</feature>
<keyword evidence="4" id="KW-1185">Reference proteome</keyword>
<protein>
    <submittedName>
        <fullName evidence="3">Uncharacterized protein</fullName>
    </submittedName>
</protein>
<evidence type="ECO:0000256" key="1">
    <source>
        <dbReference type="SAM" id="MobiDB-lite"/>
    </source>
</evidence>
<comment type="caution">
    <text evidence="3">The sequence shown here is derived from an EMBL/GenBank/DDBJ whole genome shotgun (WGS) entry which is preliminary data.</text>
</comment>
<dbReference type="EMBL" id="RBNI01000044">
    <property type="protein sequence ID" value="RUP52365.1"/>
    <property type="molecule type" value="Genomic_DNA"/>
</dbReference>
<reference evidence="3 4" key="1">
    <citation type="journal article" date="2018" name="New Phytol.">
        <title>Phylogenomics of Endogonaceae and evolution of mycorrhizas within Mucoromycota.</title>
        <authorList>
            <person name="Chang Y."/>
            <person name="Desiro A."/>
            <person name="Na H."/>
            <person name="Sandor L."/>
            <person name="Lipzen A."/>
            <person name="Clum A."/>
            <person name="Barry K."/>
            <person name="Grigoriev I.V."/>
            <person name="Martin F.M."/>
            <person name="Stajich J.E."/>
            <person name="Smith M.E."/>
            <person name="Bonito G."/>
            <person name="Spatafora J.W."/>
        </authorList>
    </citation>
    <scope>NUCLEOTIDE SEQUENCE [LARGE SCALE GENOMIC DNA]</scope>
    <source>
        <strain evidence="3 4">GMNB39</strain>
    </source>
</reference>
<dbReference type="AlphaFoldDB" id="A0A433DNQ3"/>